<accession>A0A2J6TW37</accession>
<dbReference type="STRING" id="1095630.A0A2J6TW37"/>
<dbReference type="OrthoDB" id="5407653at2759"/>
<evidence type="ECO:0000256" key="1">
    <source>
        <dbReference type="SAM" id="MobiDB-lite"/>
    </source>
</evidence>
<name>A0A2J6TW37_9HELO</name>
<organism evidence="2 3">
    <name type="scientific">Hyaloscypha bicolor E</name>
    <dbReference type="NCBI Taxonomy" id="1095630"/>
    <lineage>
        <taxon>Eukaryota</taxon>
        <taxon>Fungi</taxon>
        <taxon>Dikarya</taxon>
        <taxon>Ascomycota</taxon>
        <taxon>Pezizomycotina</taxon>
        <taxon>Leotiomycetes</taxon>
        <taxon>Helotiales</taxon>
        <taxon>Hyaloscyphaceae</taxon>
        <taxon>Hyaloscypha</taxon>
        <taxon>Hyaloscypha bicolor</taxon>
    </lineage>
</organism>
<protein>
    <submittedName>
        <fullName evidence="2">Uncharacterized protein</fullName>
    </submittedName>
</protein>
<proteinExistence type="predicted"/>
<gene>
    <name evidence="2" type="ORF">K444DRAFT_550463</name>
</gene>
<dbReference type="AlphaFoldDB" id="A0A2J6TW37"/>
<dbReference type="RefSeq" id="XP_024744119.1">
    <property type="nucleotide sequence ID" value="XM_024876508.1"/>
</dbReference>
<dbReference type="Proteomes" id="UP000235371">
    <property type="component" value="Unassembled WGS sequence"/>
</dbReference>
<dbReference type="GeneID" id="36584587"/>
<feature type="compositionally biased region" description="Gly residues" evidence="1">
    <location>
        <begin position="430"/>
        <end position="439"/>
    </location>
</feature>
<keyword evidence="3" id="KW-1185">Reference proteome</keyword>
<dbReference type="InParanoid" id="A0A2J6TW37"/>
<dbReference type="EMBL" id="KZ613740">
    <property type="protein sequence ID" value="PMD67215.1"/>
    <property type="molecule type" value="Genomic_DNA"/>
</dbReference>
<evidence type="ECO:0000313" key="2">
    <source>
        <dbReference type="EMBL" id="PMD67215.1"/>
    </source>
</evidence>
<feature type="region of interest" description="Disordered" evidence="1">
    <location>
        <begin position="420"/>
        <end position="440"/>
    </location>
</feature>
<evidence type="ECO:0000313" key="3">
    <source>
        <dbReference type="Proteomes" id="UP000235371"/>
    </source>
</evidence>
<sequence>MIGKIWGKRRAVRRTSLSELNAALTTIQPHLNRSERLQSGLAEAVSHRADPEYRRRYSFPCYASSLPVPRRVRRRTAGRLEGTDALTMFAGISQIAVFVPPSDGTPRELPPPTPVRFPRCVPQAGEHPPSPRGSVSLVSLLQSIHRPADIRLSHFDALRLHVIADASPQDLIPERNFLPPVEEWNAVPQDDLLEANEATRKPLNNGNLSPGVQTYRERQKELLIDNAAAFRTIRRIPAPAGETAARLGNAYEFYKNLEFFSGYWPDTSLGPEAETSPKDENDTTPLHLQTHVRTGTGSQLPPDQRQQLLTAFIKLVAYDFGCNVSFPRVEPRLHLTPPQSASPPSYFNSSVTFIYRTPTERASARAGIVEGPVAALSARASTVFATEAEEHLDLAREIVAVLLTAQQRAREAKSEKRFGDGKWWTSTPRWGGGPGGPIGREGDKIDELLVGKEEKLVGGAGTENEGRKVAGEFRKTIGGINGPSASKRSKKTKDGNNMQIYESYRRMNPPGPTWDRKARYCAIGKKPGSGFDDVFMVSSLNHHICIVRAMVPEKLLGVFEGSNDREGWERVVMWRSKWYDLYLKEERIEAMGVVWGMMAWLMRKIEDPVKAEDQVANGAQDAKMDLS</sequence>
<reference evidence="2 3" key="1">
    <citation type="submission" date="2016-04" db="EMBL/GenBank/DDBJ databases">
        <title>A degradative enzymes factory behind the ericoid mycorrhizal symbiosis.</title>
        <authorList>
            <consortium name="DOE Joint Genome Institute"/>
            <person name="Martino E."/>
            <person name="Morin E."/>
            <person name="Grelet G."/>
            <person name="Kuo A."/>
            <person name="Kohler A."/>
            <person name="Daghino S."/>
            <person name="Barry K."/>
            <person name="Choi C."/>
            <person name="Cichocki N."/>
            <person name="Clum A."/>
            <person name="Copeland A."/>
            <person name="Hainaut M."/>
            <person name="Haridas S."/>
            <person name="Labutti K."/>
            <person name="Lindquist E."/>
            <person name="Lipzen A."/>
            <person name="Khouja H.-R."/>
            <person name="Murat C."/>
            <person name="Ohm R."/>
            <person name="Olson A."/>
            <person name="Spatafora J."/>
            <person name="Veneault-Fourrey C."/>
            <person name="Henrissat B."/>
            <person name="Grigoriev I."/>
            <person name="Martin F."/>
            <person name="Perotto S."/>
        </authorList>
    </citation>
    <scope>NUCLEOTIDE SEQUENCE [LARGE SCALE GENOMIC DNA]</scope>
    <source>
        <strain evidence="2 3">E</strain>
    </source>
</reference>